<feature type="compositionally biased region" description="Acidic residues" evidence="1">
    <location>
        <begin position="193"/>
        <end position="208"/>
    </location>
</feature>
<evidence type="ECO:0000313" key="3">
    <source>
        <dbReference type="Proteomes" id="UP001176517"/>
    </source>
</evidence>
<dbReference type="AlphaFoldDB" id="A0AAN6GMG2"/>
<dbReference type="EMBL" id="JAPDMZ010000143">
    <property type="protein sequence ID" value="KAK0548140.1"/>
    <property type="molecule type" value="Genomic_DNA"/>
</dbReference>
<keyword evidence="3" id="KW-1185">Reference proteome</keyword>
<dbReference type="GO" id="GO:0000932">
    <property type="term" value="C:P-body"/>
    <property type="evidence" value="ECO:0007669"/>
    <property type="project" value="TreeGrafter"/>
</dbReference>
<feature type="region of interest" description="Disordered" evidence="1">
    <location>
        <begin position="193"/>
        <end position="223"/>
    </location>
</feature>
<dbReference type="PANTHER" id="PTHR47551:SF1">
    <property type="entry name" value="TUBULIN--TYROSINE LIGASE PBY1-RELATED"/>
    <property type="match status" value="1"/>
</dbReference>
<proteinExistence type="predicted"/>
<dbReference type="Gene3D" id="3.30.470.20">
    <property type="entry name" value="ATP-grasp fold, B domain"/>
    <property type="match status" value="1"/>
</dbReference>
<dbReference type="PANTHER" id="PTHR47551">
    <property type="entry name" value="TUBULIN--TYROSINE LIGASE PBY1-RELATED"/>
    <property type="match status" value="1"/>
</dbReference>
<keyword evidence="2" id="KW-0436">Ligase</keyword>
<sequence>MTDHLTAVIRFPGAEYTQRAVLEAARQVLPAASTDFRTDIKDGEASERLCSEAGADRKTLFFCDYDLLPFEGLLKASRYALCSSYVIRKALIRKHYLAHALHTYHLKHGQGSQGTIGQHVTPKTWHVEINFADELDELLLDDLYDLNEALEQNEESPPAQQQWFILKPAMADRGNGIRLFSSLDSLREIFEEFESADDDEDDETAEGEGQERGSQPDENSPKRDTAVMMSQLRHFVIQVRIFSTRYGEVMEYISSPLLLRAPSSSQPISARKFHLRAYVLCTGSLKVYLADEMLALFAPLPYTSPGATDNDGADDTYASEDLRRHLTNTCLQAQDDGQGHSRVSEENVFLFSELEGMAYSSPQTQMTLAQDQSTDSTGPTLSSEQLAAIKAGVVKTLAHTFKACATAGSINWQMWPNAFEVFGVDLLVEFKPESERTEPFKIWLLEINAQPDFAQTGSRLEPTIQHLFRRVFELAVVPFFGEDPSLSEPEPRKEGESHDGVTLCLDLPLSKAW</sequence>
<reference evidence="2" key="1">
    <citation type="journal article" date="2023" name="PhytoFront">
        <title>Draft Genome Resources of Seven Strains of Tilletia horrida, Causal Agent of Kernel Smut of Rice.</title>
        <authorList>
            <person name="Khanal S."/>
            <person name="Antony Babu S."/>
            <person name="Zhou X.G."/>
        </authorList>
    </citation>
    <scope>NUCLEOTIDE SEQUENCE</scope>
    <source>
        <strain evidence="2">TX6</strain>
    </source>
</reference>
<dbReference type="InterPro" id="IPR004344">
    <property type="entry name" value="TTL/TTLL_fam"/>
</dbReference>
<dbReference type="Pfam" id="PF03133">
    <property type="entry name" value="TTL"/>
    <property type="match status" value="1"/>
</dbReference>
<evidence type="ECO:0000256" key="1">
    <source>
        <dbReference type="SAM" id="MobiDB-lite"/>
    </source>
</evidence>
<dbReference type="InterPro" id="IPR027746">
    <property type="entry name" value="TTL"/>
</dbReference>
<dbReference type="Proteomes" id="UP001176517">
    <property type="component" value="Unassembled WGS sequence"/>
</dbReference>
<comment type="caution">
    <text evidence="2">The sequence shown here is derived from an EMBL/GenBank/DDBJ whole genome shotgun (WGS) entry which is preliminary data.</text>
</comment>
<dbReference type="PROSITE" id="PS51221">
    <property type="entry name" value="TTL"/>
    <property type="match status" value="1"/>
</dbReference>
<evidence type="ECO:0000313" key="2">
    <source>
        <dbReference type="EMBL" id="KAK0548140.1"/>
    </source>
</evidence>
<organism evidence="2 3">
    <name type="scientific">Tilletia horrida</name>
    <dbReference type="NCBI Taxonomy" id="155126"/>
    <lineage>
        <taxon>Eukaryota</taxon>
        <taxon>Fungi</taxon>
        <taxon>Dikarya</taxon>
        <taxon>Basidiomycota</taxon>
        <taxon>Ustilaginomycotina</taxon>
        <taxon>Exobasidiomycetes</taxon>
        <taxon>Tilletiales</taxon>
        <taxon>Tilletiaceae</taxon>
        <taxon>Tilletia</taxon>
    </lineage>
</organism>
<protein>
    <submittedName>
        <fullName evidence="2">Tubulin--tyrosine ligase pby1</fullName>
    </submittedName>
</protein>
<dbReference type="SUPFAM" id="SSF56059">
    <property type="entry name" value="Glutathione synthetase ATP-binding domain-like"/>
    <property type="match status" value="1"/>
</dbReference>
<name>A0AAN6GMG2_9BASI</name>
<dbReference type="GO" id="GO:0016874">
    <property type="term" value="F:ligase activity"/>
    <property type="evidence" value="ECO:0007669"/>
    <property type="project" value="UniProtKB-KW"/>
</dbReference>
<gene>
    <name evidence="2" type="primary">PBY1</name>
    <name evidence="2" type="ORF">OC846_004601</name>
</gene>
<feature type="compositionally biased region" description="Basic and acidic residues" evidence="1">
    <location>
        <begin position="209"/>
        <end position="223"/>
    </location>
</feature>
<accession>A0AAN6GMG2</accession>